<gene>
    <name evidence="8" type="ORF">RI555_03375</name>
</gene>
<dbReference type="InterPro" id="IPR052130">
    <property type="entry name" value="AEBP2/jing_C2H2-ZnF"/>
</dbReference>
<dbReference type="NCBIfam" id="TIGR01167">
    <property type="entry name" value="LPXTG_anchor"/>
    <property type="match status" value="1"/>
</dbReference>
<keyword evidence="2" id="KW-0964">Secreted</keyword>
<evidence type="ECO:0000256" key="1">
    <source>
        <dbReference type="ARBA" id="ARBA00022512"/>
    </source>
</evidence>
<dbReference type="Pfam" id="PF20597">
    <property type="entry name" value="pAdhesive_15"/>
    <property type="match status" value="1"/>
</dbReference>
<dbReference type="Proteomes" id="UP001263852">
    <property type="component" value="Unassembled WGS sequence"/>
</dbReference>
<dbReference type="RefSeq" id="WP_216748544.1">
    <property type="nucleotide sequence ID" value="NZ_JAGWDT010000023.1"/>
</dbReference>
<feature type="domain" description="Gram-positive cocci surface proteins LPxTG" evidence="7">
    <location>
        <begin position="844"/>
        <end position="879"/>
    </location>
</feature>
<keyword evidence="4" id="KW-0572">Peptidoglycan-anchor</keyword>
<dbReference type="InterPro" id="IPR019931">
    <property type="entry name" value="LPXTG_anchor"/>
</dbReference>
<evidence type="ECO:0000256" key="6">
    <source>
        <dbReference type="SAM" id="SignalP"/>
    </source>
</evidence>
<dbReference type="Pfam" id="PF00746">
    <property type="entry name" value="Gram_pos_anchor"/>
    <property type="match status" value="1"/>
</dbReference>
<dbReference type="PANTHER" id="PTHR46541">
    <property type="entry name" value="ZINC FINGER PROTEIN AEBP2"/>
    <property type="match status" value="1"/>
</dbReference>
<keyword evidence="3 6" id="KW-0732">Signal</keyword>
<reference evidence="8" key="1">
    <citation type="submission" date="2023-08" db="EMBL/GenBank/DDBJ databases">
        <authorList>
            <person name="Page C.A."/>
            <person name="Perez-Diaz I.M."/>
        </authorList>
    </citation>
    <scope>NUCLEOTIDE SEQUENCE</scope>
    <source>
        <strain evidence="8">1.8.9</strain>
    </source>
</reference>
<comment type="caution">
    <text evidence="8">The sequence shown here is derived from an EMBL/GenBank/DDBJ whole genome shotgun (WGS) entry which is preliminary data.</text>
</comment>
<feature type="compositionally biased region" description="Acidic residues" evidence="5">
    <location>
        <begin position="601"/>
        <end position="641"/>
    </location>
</feature>
<feature type="compositionally biased region" description="Low complexity" evidence="5">
    <location>
        <begin position="183"/>
        <end position="224"/>
    </location>
</feature>
<feature type="region of interest" description="Disordered" evidence="5">
    <location>
        <begin position="564"/>
        <end position="720"/>
    </location>
</feature>
<feature type="compositionally biased region" description="Acidic residues" evidence="5">
    <location>
        <begin position="657"/>
        <end position="704"/>
    </location>
</feature>
<accession>A0AAW8WBG8</accession>
<feature type="signal peptide" evidence="6">
    <location>
        <begin position="1"/>
        <end position="36"/>
    </location>
</feature>
<feature type="compositionally biased region" description="Basic and acidic residues" evidence="5">
    <location>
        <begin position="705"/>
        <end position="714"/>
    </location>
</feature>
<protein>
    <submittedName>
        <fullName evidence="8">KxYKxGKxW signal peptide domain-containing protein</fullName>
    </submittedName>
</protein>
<feature type="compositionally biased region" description="Low complexity" evidence="5">
    <location>
        <begin position="69"/>
        <end position="139"/>
    </location>
</feature>
<dbReference type="EMBL" id="JAVLAO010000001">
    <property type="protein sequence ID" value="MDT7038053.1"/>
    <property type="molecule type" value="Genomic_DNA"/>
</dbReference>
<organism evidence="8 9">
    <name type="scientific">Lactiplantibacillus pentosus</name>
    <name type="common">Lactobacillus pentosus</name>
    <dbReference type="NCBI Taxonomy" id="1589"/>
    <lineage>
        <taxon>Bacteria</taxon>
        <taxon>Bacillati</taxon>
        <taxon>Bacillota</taxon>
        <taxon>Bacilli</taxon>
        <taxon>Lactobacillales</taxon>
        <taxon>Lactobacillaceae</taxon>
        <taxon>Lactiplantibacillus</taxon>
    </lineage>
</organism>
<name>A0AAW8WBG8_LACPE</name>
<evidence type="ECO:0000313" key="8">
    <source>
        <dbReference type="EMBL" id="MDT7038053.1"/>
    </source>
</evidence>
<dbReference type="InterPro" id="IPR022263">
    <property type="entry name" value="KxYKxGKxW"/>
</dbReference>
<evidence type="ECO:0000259" key="7">
    <source>
        <dbReference type="PROSITE" id="PS50847"/>
    </source>
</evidence>
<evidence type="ECO:0000256" key="2">
    <source>
        <dbReference type="ARBA" id="ARBA00022525"/>
    </source>
</evidence>
<sequence length="879" mass="94226">MERKQTHFKMYKIGRRWVFACATVLTLGLTTLGARADSTTANTDTAAAATTSATTDKSVNNQSQTLKTTVASDATTDTSKSDQATSTDTASQTATTDDDATQTTASSSSDSQKVVSGTTDASSTTSQTTQSVAGTTKQADTADKSTTKTTAADATATTTAAKASTDTDATKSSTSADSDDTTSTDSNNAKAATTDTDTASAVTATTDTTAAETSTDTNDTTATTNSAKTTAQMVSAQTVATTLSQAVTQANDAVADGGNVTDDYPDLHNMLGVSSQFHIFAREAELHAHTNGNIAVQNLVGNVNFGTNIIEELLDKDISYIQNITNIAGSSFVSAGETRSNKVIFGENIDIDVSNPNRPMVNGVYIDHLLASEVYQDKDGNVYIDFDAEFAKLEKLSASLSEQTPEATYSNDSFDDMNQRVIDVTGMEPDADGHIVINLSADVLNTSTPLTIKGLSADPDGNTVIINVDTAGSTNYQVNSQIKIIYDDGTELNNQETEDFGDNHLLWNFYDSTASDKLATGVISVDRPFQGSILAPAAEIDANQNIDGNLIANKVNVKAETHRWDLQDNVDNENDPDTDEPDPTEPEDPEPVEPGGPAPIDPEEPGTNEPEPNEPEPSEPEEPGTNEPEPNEPEPNEPEEPEFQKPVHPTLDVEMPNFDEDEEEAEPDEETPVEEPEVPDEETPDEEEPVEEPEEPDEEAPDEVEYQKPEHPIIDVEMPDFDEIDDEAEAEEAEEEFEDEIEDEIEAGVEPDEIVDQIVDEVENEIDAGWVTDETVEELETAFEEVQKEAVTGDQINDEETLLNLIDQAIAQAKAHHNSALVAELQALRTKVAAALAVAQGKSLPQTSETSNQAISLAGIALASTLMLGAYASRRKRQN</sequence>
<evidence type="ECO:0000313" key="9">
    <source>
        <dbReference type="Proteomes" id="UP001263852"/>
    </source>
</evidence>
<feature type="chain" id="PRO_5043801892" evidence="6">
    <location>
        <begin position="37"/>
        <end position="879"/>
    </location>
</feature>
<dbReference type="GO" id="GO:0008270">
    <property type="term" value="F:zinc ion binding"/>
    <property type="evidence" value="ECO:0007669"/>
    <property type="project" value="UniProtKB-KW"/>
</dbReference>
<dbReference type="NCBIfam" id="TIGR03715">
    <property type="entry name" value="KxYKxGKxW"/>
    <property type="match status" value="1"/>
</dbReference>
<dbReference type="Pfam" id="PF19258">
    <property type="entry name" value="KxYKxGKxW_sig"/>
    <property type="match status" value="1"/>
</dbReference>
<evidence type="ECO:0000256" key="3">
    <source>
        <dbReference type="ARBA" id="ARBA00022729"/>
    </source>
</evidence>
<dbReference type="AlphaFoldDB" id="A0AAW8WBG8"/>
<dbReference type="PANTHER" id="PTHR46541:SF1">
    <property type="entry name" value="ZINC FINGER PROTEIN AEBP2"/>
    <property type="match status" value="1"/>
</dbReference>
<feature type="region of interest" description="Disordered" evidence="5">
    <location>
        <begin position="69"/>
        <end position="224"/>
    </location>
</feature>
<dbReference type="InterPro" id="IPR026588">
    <property type="entry name" value="Choice_anch_A"/>
</dbReference>
<proteinExistence type="predicted"/>
<dbReference type="GO" id="GO:0006357">
    <property type="term" value="P:regulation of transcription by RNA polymerase II"/>
    <property type="evidence" value="ECO:0007669"/>
    <property type="project" value="TreeGrafter"/>
</dbReference>
<dbReference type="PROSITE" id="PS50847">
    <property type="entry name" value="GRAM_POS_ANCHORING"/>
    <property type="match status" value="1"/>
</dbReference>
<keyword evidence="1" id="KW-0134">Cell wall</keyword>
<feature type="compositionally biased region" description="Acidic residues" evidence="5">
    <location>
        <begin position="568"/>
        <end position="591"/>
    </location>
</feature>
<evidence type="ECO:0000256" key="5">
    <source>
        <dbReference type="SAM" id="MobiDB-lite"/>
    </source>
</evidence>
<evidence type="ECO:0000256" key="4">
    <source>
        <dbReference type="ARBA" id="ARBA00023088"/>
    </source>
</evidence>
<feature type="compositionally biased region" description="Low complexity" evidence="5">
    <location>
        <begin position="147"/>
        <end position="176"/>
    </location>
</feature>